<feature type="domain" description="Bypass-of-forespore C N-terminal" evidence="2">
    <location>
        <begin position="40"/>
        <end position="89"/>
    </location>
</feature>
<dbReference type="RefSeq" id="WP_052725825.1">
    <property type="nucleotide sequence ID" value="NZ_JWIR02000003.1"/>
</dbReference>
<evidence type="ECO:0000259" key="2">
    <source>
        <dbReference type="Pfam" id="PF08977"/>
    </source>
</evidence>
<name>A0A0F5IDK0_BACTR</name>
<feature type="signal peptide" evidence="1">
    <location>
        <begin position="1"/>
        <end position="23"/>
    </location>
</feature>
<dbReference type="InterPro" id="IPR015071">
    <property type="entry name" value="BOFC_N"/>
</dbReference>
<dbReference type="Pfam" id="PF08977">
    <property type="entry name" value="BOFC_N"/>
    <property type="match status" value="1"/>
</dbReference>
<evidence type="ECO:0000256" key="1">
    <source>
        <dbReference type="SAM" id="SignalP"/>
    </source>
</evidence>
<dbReference type="AlphaFoldDB" id="A0A0F5IDK0"/>
<evidence type="ECO:0000313" key="3">
    <source>
        <dbReference type="EMBL" id="KKB43430.1"/>
    </source>
</evidence>
<organism evidence="3 4">
    <name type="scientific">Bacillus thermotolerans</name>
    <name type="common">Quasibacillus thermotolerans</name>
    <dbReference type="NCBI Taxonomy" id="1221996"/>
    <lineage>
        <taxon>Bacteria</taxon>
        <taxon>Bacillati</taxon>
        <taxon>Bacillota</taxon>
        <taxon>Bacilli</taxon>
        <taxon>Bacillales</taxon>
        <taxon>Bacillaceae</taxon>
        <taxon>Bacillus</taxon>
    </lineage>
</organism>
<protein>
    <recommendedName>
        <fullName evidence="2">Bypass-of-forespore C N-terminal domain-containing protein</fullName>
    </recommendedName>
</protein>
<dbReference type="Gene3D" id="3.10.20.420">
    <property type="entry name" value="Bypass-of-forespore C, N-terminal domain"/>
    <property type="match status" value="1"/>
</dbReference>
<sequence>MKRLVFFLLFALLVAAGTRLSMADSINMAEPQEAAGPHKVTVILQERQPDGQVASASHIETIWAMEDFWAAYQDYRLVDMNEETIIFEKKEQH</sequence>
<dbReference type="InterPro" id="IPR038118">
    <property type="entry name" value="BOFC_N_sf"/>
</dbReference>
<accession>A0A0F5HMM9</accession>
<evidence type="ECO:0000313" key="4">
    <source>
        <dbReference type="Proteomes" id="UP000031563"/>
    </source>
</evidence>
<accession>A0A0F5IDK0</accession>
<dbReference type="EMBL" id="JWIR02000003">
    <property type="protein sequence ID" value="KKB43430.1"/>
    <property type="molecule type" value="Genomic_DNA"/>
</dbReference>
<reference evidence="3" key="1">
    <citation type="submission" date="2015-02" db="EMBL/GenBank/DDBJ databases">
        <title>Genome Assembly of Bacillaceae bacterium MTCC 8252.</title>
        <authorList>
            <person name="Verma A."/>
            <person name="Khatri I."/>
            <person name="Mual P."/>
            <person name="Subramanian S."/>
            <person name="Krishnamurthi S."/>
        </authorList>
    </citation>
    <scope>NUCLEOTIDE SEQUENCE [LARGE SCALE GENOMIC DNA]</scope>
    <source>
        <strain evidence="3">MTCC 8252</strain>
    </source>
</reference>
<keyword evidence="1" id="KW-0732">Signal</keyword>
<dbReference type="Proteomes" id="UP000031563">
    <property type="component" value="Unassembled WGS sequence"/>
</dbReference>
<feature type="chain" id="PRO_5030006453" description="Bypass-of-forespore C N-terminal domain-containing protein" evidence="1">
    <location>
        <begin position="24"/>
        <end position="93"/>
    </location>
</feature>
<gene>
    <name evidence="3" type="ORF">QY95_01675</name>
</gene>
<proteinExistence type="predicted"/>
<comment type="caution">
    <text evidence="3">The sequence shown here is derived from an EMBL/GenBank/DDBJ whole genome shotgun (WGS) entry which is preliminary data.</text>
</comment>
<dbReference type="OrthoDB" id="2678751at2"/>
<keyword evidence="4" id="KW-1185">Reference proteome</keyword>
<dbReference type="STRING" id="1221996.QY95_01675"/>